<proteinExistence type="predicted"/>
<name>A0ABS8YZ51_9RHOB</name>
<sequence length="97" mass="11308">MLEIFQSLQQQFIQEFFGIVGGVIFFGSWMLQAWESKRASAPVVSERFFWLRSLASALLTYEGYRTGSASITFVMFATLLLMLYNIYLLRKRRSAKF</sequence>
<feature type="transmembrane region" description="Helical" evidence="1">
    <location>
        <begin position="12"/>
        <end position="31"/>
    </location>
</feature>
<reference evidence="2 3" key="1">
    <citation type="submission" date="2021-12" db="EMBL/GenBank/DDBJ databases">
        <title>Sinirhodobacter sp. WL0062 is a bacterium isolated from seawater.</title>
        <authorList>
            <person name="Wang L."/>
            <person name="He W."/>
            <person name="Zhang D.-F."/>
        </authorList>
    </citation>
    <scope>NUCLEOTIDE SEQUENCE [LARGE SCALE GENOMIC DNA]</scope>
    <source>
        <strain evidence="2 3">WL0062</strain>
    </source>
</reference>
<evidence type="ECO:0000313" key="3">
    <source>
        <dbReference type="Proteomes" id="UP001521181"/>
    </source>
</evidence>
<dbReference type="RefSeq" id="WP_233677888.1">
    <property type="nucleotide sequence ID" value="NZ_JAJUOS010000015.1"/>
</dbReference>
<protein>
    <recommendedName>
        <fullName evidence="4">Lipid A biosynthesis N-terminal domain-containing protein</fullName>
    </recommendedName>
</protein>
<keyword evidence="1" id="KW-0472">Membrane</keyword>
<dbReference type="EMBL" id="JAJUOS010000015">
    <property type="protein sequence ID" value="MCE5974953.1"/>
    <property type="molecule type" value="Genomic_DNA"/>
</dbReference>
<feature type="transmembrane region" description="Helical" evidence="1">
    <location>
        <begin position="69"/>
        <end position="89"/>
    </location>
</feature>
<accession>A0ABS8YZ51</accession>
<comment type="caution">
    <text evidence="2">The sequence shown here is derived from an EMBL/GenBank/DDBJ whole genome shotgun (WGS) entry which is preliminary data.</text>
</comment>
<evidence type="ECO:0008006" key="4">
    <source>
        <dbReference type="Google" id="ProtNLM"/>
    </source>
</evidence>
<dbReference type="Proteomes" id="UP001521181">
    <property type="component" value="Unassembled WGS sequence"/>
</dbReference>
<gene>
    <name evidence="2" type="ORF">LZA78_15835</name>
</gene>
<evidence type="ECO:0000256" key="1">
    <source>
        <dbReference type="SAM" id="Phobius"/>
    </source>
</evidence>
<keyword evidence="1" id="KW-1133">Transmembrane helix</keyword>
<organism evidence="2 3">
    <name type="scientific">Rhodobacter flavimaris</name>
    <dbReference type="NCBI Taxonomy" id="2907145"/>
    <lineage>
        <taxon>Bacteria</taxon>
        <taxon>Pseudomonadati</taxon>
        <taxon>Pseudomonadota</taxon>
        <taxon>Alphaproteobacteria</taxon>
        <taxon>Rhodobacterales</taxon>
        <taxon>Rhodobacter group</taxon>
        <taxon>Rhodobacter</taxon>
    </lineage>
</organism>
<evidence type="ECO:0000313" key="2">
    <source>
        <dbReference type="EMBL" id="MCE5974953.1"/>
    </source>
</evidence>
<keyword evidence="3" id="KW-1185">Reference proteome</keyword>
<keyword evidence="1" id="KW-0812">Transmembrane</keyword>